<reference evidence="2" key="1">
    <citation type="submission" date="2024-07" db="EMBL/GenBank/DDBJ databases">
        <title>Mitochondrial DNA of the basidiomycete Jaminaea phylloscopi.</title>
        <authorList>
            <person name="Brejova B."/>
            <person name="Hodorova V."/>
            <person name="Nosek J."/>
        </authorList>
    </citation>
    <scope>NUCLEOTIDE SEQUENCE</scope>
</reference>
<geneLocation type="mitochondrion" evidence="2"/>
<dbReference type="AlphaFoldDB" id="A0AB39A6X4"/>
<keyword evidence="1" id="KW-0472">Membrane</keyword>
<keyword evidence="1" id="KW-1133">Transmembrane helix</keyword>
<dbReference type="EMBL" id="PP995849">
    <property type="protein sequence ID" value="XDF86533.1"/>
    <property type="molecule type" value="Genomic_DNA"/>
</dbReference>
<feature type="transmembrane region" description="Helical" evidence="1">
    <location>
        <begin position="15"/>
        <end position="39"/>
    </location>
</feature>
<protein>
    <submittedName>
        <fullName evidence="2">Uncharacterized protein</fullName>
    </submittedName>
</protein>
<evidence type="ECO:0000313" key="2">
    <source>
        <dbReference type="EMBL" id="XDF86533.1"/>
    </source>
</evidence>
<gene>
    <name evidence="2" type="primary">orf110</name>
</gene>
<name>A0AB39A6X4_9BASI</name>
<sequence length="110" mass="12567">MSTTATDNTKTNTKIMLLCFIIVCITLFVIEIFSTYVYINTINSIPIPVQWGELVETGLIEYGKIVVRQEQMEEARQIRSVQKISNFPGLKDYLDNERHKGTFDLMVSAS</sequence>
<evidence type="ECO:0000256" key="1">
    <source>
        <dbReference type="SAM" id="Phobius"/>
    </source>
</evidence>
<proteinExistence type="predicted"/>
<accession>A0AB39A6X4</accession>
<organism evidence="2">
    <name type="scientific">Parajaminaea phylloscopi</name>
    <dbReference type="NCBI Taxonomy" id="1463510"/>
    <lineage>
        <taxon>Eukaryota</taxon>
        <taxon>Fungi</taxon>
        <taxon>Dikarya</taxon>
        <taxon>Basidiomycota</taxon>
        <taxon>Ustilaginomycotina</taxon>
        <taxon>Exobasidiomycetes</taxon>
        <taxon>Microstromatales</taxon>
        <taxon>Microstromatales incertae sedis</taxon>
        <taxon>Parajaminaea</taxon>
    </lineage>
</organism>
<keyword evidence="2" id="KW-0496">Mitochondrion</keyword>
<keyword evidence="1" id="KW-0812">Transmembrane</keyword>